<dbReference type="CDD" id="cd05403">
    <property type="entry name" value="NT_KNTase_like"/>
    <property type="match status" value="1"/>
</dbReference>
<dbReference type="SUPFAM" id="SSF81301">
    <property type="entry name" value="Nucleotidyltransferase"/>
    <property type="match status" value="1"/>
</dbReference>
<organism evidence="2 3">
    <name type="scientific">Geomonas propionica</name>
    <dbReference type="NCBI Taxonomy" id="2798582"/>
    <lineage>
        <taxon>Bacteria</taxon>
        <taxon>Pseudomonadati</taxon>
        <taxon>Thermodesulfobacteriota</taxon>
        <taxon>Desulfuromonadia</taxon>
        <taxon>Geobacterales</taxon>
        <taxon>Geobacteraceae</taxon>
        <taxon>Geomonas</taxon>
    </lineage>
</organism>
<reference evidence="2 3" key="1">
    <citation type="submission" date="2020-12" db="EMBL/GenBank/DDBJ databases">
        <title>Geomonas sp. Red259, isolated from paddy soil.</title>
        <authorList>
            <person name="Xu Z."/>
            <person name="Zhang Z."/>
            <person name="Masuda Y."/>
            <person name="Itoh H."/>
            <person name="Senoo K."/>
        </authorList>
    </citation>
    <scope>NUCLEOTIDE SEQUENCE [LARGE SCALE GENOMIC DNA]</scope>
    <source>
        <strain evidence="2 3">Red259</strain>
    </source>
</reference>
<gene>
    <name evidence="2" type="ORF">JFN90_10440</name>
</gene>
<proteinExistence type="predicted"/>
<dbReference type="InterPro" id="IPR043519">
    <property type="entry name" value="NT_sf"/>
</dbReference>
<protein>
    <submittedName>
        <fullName evidence="2">Nucleotidyltransferase domain-containing protein</fullName>
    </submittedName>
</protein>
<keyword evidence="3" id="KW-1185">Reference proteome</keyword>
<dbReference type="Gene3D" id="3.30.460.10">
    <property type="entry name" value="Beta Polymerase, domain 2"/>
    <property type="match status" value="1"/>
</dbReference>
<feature type="domain" description="Polymerase nucleotidyl transferase" evidence="1">
    <location>
        <begin position="12"/>
        <end position="93"/>
    </location>
</feature>
<evidence type="ECO:0000313" key="3">
    <source>
        <dbReference type="Proteomes" id="UP000641025"/>
    </source>
</evidence>
<name>A0ABS0YST1_9BACT</name>
<dbReference type="Pfam" id="PF01909">
    <property type="entry name" value="NTP_transf_2"/>
    <property type="match status" value="1"/>
</dbReference>
<dbReference type="Proteomes" id="UP000641025">
    <property type="component" value="Unassembled WGS sequence"/>
</dbReference>
<evidence type="ECO:0000313" key="2">
    <source>
        <dbReference type="EMBL" id="MBJ6800555.1"/>
    </source>
</evidence>
<accession>A0ABS0YST1</accession>
<dbReference type="EMBL" id="JAEMHK010000007">
    <property type="protein sequence ID" value="MBJ6800555.1"/>
    <property type="molecule type" value="Genomic_DNA"/>
</dbReference>
<comment type="caution">
    <text evidence="2">The sequence shown here is derived from an EMBL/GenBank/DDBJ whole genome shotgun (WGS) entry which is preliminary data.</text>
</comment>
<dbReference type="InterPro" id="IPR002934">
    <property type="entry name" value="Polymerase_NTP_transf_dom"/>
</dbReference>
<sequence>MDITPDQRESVLTLLSSYIPDTEVWAYGSRVKGTSRPASDLDLVLFIGRAQRERVTALKEAFEESSLPFRVDVMVWDEVPENFRKNILDHYVVLTQKHAAALTQ</sequence>
<evidence type="ECO:0000259" key="1">
    <source>
        <dbReference type="Pfam" id="PF01909"/>
    </source>
</evidence>